<evidence type="ECO:0000256" key="6">
    <source>
        <dbReference type="ARBA" id="ARBA00022643"/>
    </source>
</evidence>
<dbReference type="CDD" id="cd00713">
    <property type="entry name" value="GltS"/>
    <property type="match status" value="1"/>
</dbReference>
<dbReference type="PROSITE" id="PS51278">
    <property type="entry name" value="GATASE_TYPE_2"/>
    <property type="match status" value="1"/>
</dbReference>
<sequence length="1598" mass="175014">MTQAASGPLSHESFQVLNDEATIQVHAPGPQGLYDPVNEHDACGVGFVAHIKGQKAHSIVEQGLKILENLDHRGAVGADALMGDGAGILIQIPDEYFRAQMALQGVTLPPPGEYGVGMIFLPKEHASRLACEQEVERAIKAEGQVLLGWRDVPVDRDMPMSPTVRAKEPVIRQVFIGRGADVIVPDALERKLYVIRKTASAAIMKLKLTHSREYYVPSMSCRTIIYKGLLLADQVGTYYLDLRDESCVSALALVHQRFSTNTFPEWPLAHPYRMVAHNGEINTVKGNFNWMRARQGVMKSPVLGEDLQKLYPISFFGQSDTATFDNTLELLTMAGYPLAHAAMMMIPEAWEQHTLMDERRRAFYEYHAAMLEPWDGPAAMVFTDGKQIGATLDRNGLRPARYIVTDDDLVVMASESGTLPIPESKIVKKWRLQPGKMFLIDLEQGRIVDDEELKNQYAQAKPYRQWIENVRIKLEAIPAGNAVPPASGESLLDRQQAFGYTQEDIKFLMAPMAVNGEEGIGSMGNDSPLAVLSDKNKPLYNYFKQLFAQVTNPPIDPIREAIVMSLESFIGPKPNLLDINAVNPPMRLEVQQPILDFEDMARLRAIEQHTSGKFKPYELNIVYPLAWGHEGVEAKLASLCAEAVDAIKSGHNILIITDRWMDRDLVAIPALLALSAIHHHLVREGLRTTAGLVVETGSAREVHHFAVLAGYGAEAVHPYLAMETLVEMHRELPGNLSAEKAVYNYVKAIGKGLSKIMSKMGISTYMSYCGAQIFEAIGLNKELVKKYFRGTPTQVEGIGVFEVAEEAIRNHRAAFGSDPVLEGMLDAGGEYAWRNRGEEHMWTPDAIAKLQHSTRSGKFDTYKEYAQIINDQNKRHLTLRGLFEFKIDPSKAIPVEEVEPAAEIVKRFATGAMSLGSISTEAHSTLAIAMNRIGGKSNTGEGGEDPARYRNELKGIRITEGTKVSDVIGAKVIAADYVMKDGDSLRSKIKQVASGRFGVTTEYLVSADQIQIKMAQGAKPGEGGQLPGGKVSEYIGFLRYSVPGVGLISPPPHHDIYSIEDLAQLIHDLKNANPRADISVKLVSEVGVGTVAAGVAKCKADHVVIAGHDGGTGASPWSSIKHCGTPWELGLAETQQTLVINRLRGRIRVQADGQMKTGRDVVIGGLLGADEFGFATAPLVVEGCIMMRKCHLNTCPVGVATQDPVLRAKFSGRPEHVVNYFFFVAEEARQIMAQLGIRTFNELIGRSDLLDTKKAISHWKARGLDFSKVFHQPVVPAEVPRLHVANQDHGLDRALDQKLIEKCQPAIVRGEKVQFMEDVRNVNRSVGAMLSGELIKHRPEGLPDQTIFIQMEGTGGQSFGAFLAPGITFYLIGEANDYTGKGLSGGRIAVRPSIEFRGDAGKNIIVGNTVLFGATSGEAFFRGVAGERFAVRLSGATTVVEGTGDHGCEYMTGGTAVVLGRTGRNFAAGMSGGIAYVYDEDGQFAGRCNTAQVALEKVLSAAEQEKTVELPIWHKGQTDEALLRKLIEDHHRWTGSLRARDILDNWSEARGKFVKVFPHEYRRALGEMNAVKEADETIARAKGESGDAKKGGKKVAAK</sequence>
<keyword evidence="12" id="KW-0314">Glutamate biosynthesis</keyword>
<gene>
    <name evidence="17" type="ORF">CATMQ487_13900</name>
</gene>
<evidence type="ECO:0000256" key="12">
    <source>
        <dbReference type="ARBA" id="ARBA00023164"/>
    </source>
</evidence>
<dbReference type="Gene3D" id="3.20.20.70">
    <property type="entry name" value="Aldolase class I"/>
    <property type="match status" value="2"/>
</dbReference>
<keyword evidence="7" id="KW-0479">Metal-binding</keyword>
<dbReference type="RefSeq" id="WP_251972542.1">
    <property type="nucleotide sequence ID" value="NZ_AP025730.1"/>
</dbReference>
<dbReference type="EMBL" id="AP025730">
    <property type="protein sequence ID" value="BDI04420.1"/>
    <property type="molecule type" value="Genomic_DNA"/>
</dbReference>
<dbReference type="SUPFAM" id="SSF69336">
    <property type="entry name" value="Alpha subunit of glutamate synthase, C-terminal domain"/>
    <property type="match status" value="1"/>
</dbReference>
<protein>
    <submittedName>
        <fullName evidence="17">Glutamate synthase</fullName>
    </submittedName>
</protein>
<dbReference type="InterPro" id="IPR017932">
    <property type="entry name" value="GATase_2_dom"/>
</dbReference>
<evidence type="ECO:0000256" key="2">
    <source>
        <dbReference type="ARBA" id="ARBA00001927"/>
    </source>
</evidence>
<evidence type="ECO:0000259" key="16">
    <source>
        <dbReference type="PROSITE" id="PS51278"/>
    </source>
</evidence>
<feature type="domain" description="Glutamine amidotransferase type-2" evidence="16">
    <location>
        <begin position="43"/>
        <end position="443"/>
    </location>
</feature>
<name>A0ABN6PKR9_9BURK</name>
<dbReference type="InterPro" id="IPR002489">
    <property type="entry name" value="Glu_synth_asu_C"/>
</dbReference>
<dbReference type="PANTHER" id="PTHR11938:SF133">
    <property type="entry name" value="GLUTAMATE SYNTHASE (NADH)"/>
    <property type="match status" value="1"/>
</dbReference>
<dbReference type="Gene3D" id="3.60.20.10">
    <property type="entry name" value="Glutamine Phosphoribosylpyrophosphate, subunit 1, domain 1"/>
    <property type="match status" value="1"/>
</dbReference>
<dbReference type="Pfam" id="PF01645">
    <property type="entry name" value="Glu_synthase"/>
    <property type="match status" value="1"/>
</dbReference>
<reference evidence="17" key="1">
    <citation type="submission" date="2022-04" db="EMBL/GenBank/DDBJ databases">
        <title>Whole genome sequence of Sphaerotilus sp. FB-5.</title>
        <authorList>
            <person name="Takeda M."/>
            <person name="Narihara S."/>
            <person name="Akimoto M."/>
            <person name="Akimoto R."/>
            <person name="Nishiyashiki S."/>
            <person name="Murakami T."/>
        </authorList>
    </citation>
    <scope>NUCLEOTIDE SEQUENCE</scope>
    <source>
        <strain evidence="17">FB-5</strain>
    </source>
</reference>
<dbReference type="CDD" id="cd00982">
    <property type="entry name" value="gltB_C"/>
    <property type="match status" value="1"/>
</dbReference>
<evidence type="ECO:0000256" key="10">
    <source>
        <dbReference type="ARBA" id="ARBA00023004"/>
    </source>
</evidence>
<evidence type="ECO:0000256" key="14">
    <source>
        <dbReference type="ARBA" id="ARBA00029440"/>
    </source>
</evidence>
<keyword evidence="13" id="KW-0003">3Fe-4S</keyword>
<evidence type="ECO:0000256" key="3">
    <source>
        <dbReference type="ARBA" id="ARBA00009716"/>
    </source>
</evidence>
<dbReference type="InterPro" id="IPR002932">
    <property type="entry name" value="Glu_synthdom"/>
</dbReference>
<dbReference type="Pfam" id="PF04898">
    <property type="entry name" value="Glu_syn_central"/>
    <property type="match status" value="1"/>
</dbReference>
<dbReference type="SUPFAM" id="SSF51395">
    <property type="entry name" value="FMN-linked oxidoreductases"/>
    <property type="match status" value="1"/>
</dbReference>
<evidence type="ECO:0000256" key="13">
    <source>
        <dbReference type="ARBA" id="ARBA00023291"/>
    </source>
</evidence>
<evidence type="ECO:0000256" key="1">
    <source>
        <dbReference type="ARBA" id="ARBA00001917"/>
    </source>
</evidence>
<dbReference type="InterPro" id="IPR036485">
    <property type="entry name" value="Glu_synth_asu_C_sf"/>
</dbReference>
<dbReference type="Gene3D" id="2.160.20.60">
    <property type="entry name" value="Glutamate synthase, alpha subunit, C-terminal domain"/>
    <property type="match status" value="1"/>
</dbReference>
<comment type="similarity">
    <text evidence="3">Belongs to the glutamate synthase family.</text>
</comment>
<keyword evidence="18" id="KW-1185">Reference proteome</keyword>
<organism evidence="17 18">
    <name type="scientific">Sphaerotilus microaerophilus</name>
    <dbReference type="NCBI Taxonomy" id="2914710"/>
    <lineage>
        <taxon>Bacteria</taxon>
        <taxon>Pseudomonadati</taxon>
        <taxon>Pseudomonadota</taxon>
        <taxon>Betaproteobacteria</taxon>
        <taxon>Burkholderiales</taxon>
        <taxon>Sphaerotilaceae</taxon>
        <taxon>Sphaerotilus</taxon>
    </lineage>
</organism>
<evidence type="ECO:0000313" key="18">
    <source>
        <dbReference type="Proteomes" id="UP001057498"/>
    </source>
</evidence>
<dbReference type="Proteomes" id="UP001057498">
    <property type="component" value="Chromosome"/>
</dbReference>
<feature type="compositionally biased region" description="Basic and acidic residues" evidence="15">
    <location>
        <begin position="1578"/>
        <end position="1590"/>
    </location>
</feature>
<keyword evidence="8" id="KW-0315">Glutamine amidotransferase</keyword>
<accession>A0ABN6PKR9</accession>
<dbReference type="Pfam" id="PF00310">
    <property type="entry name" value="GATase_2"/>
    <property type="match status" value="1"/>
</dbReference>
<dbReference type="InterPro" id="IPR013785">
    <property type="entry name" value="Aldolase_TIM"/>
</dbReference>
<evidence type="ECO:0000256" key="4">
    <source>
        <dbReference type="ARBA" id="ARBA00022605"/>
    </source>
</evidence>
<comment type="cofactor">
    <cofactor evidence="1">
        <name>FMN</name>
        <dbReference type="ChEBI" id="CHEBI:58210"/>
    </cofactor>
</comment>
<dbReference type="SUPFAM" id="SSF56235">
    <property type="entry name" value="N-terminal nucleophile aminohydrolases (Ntn hydrolases)"/>
    <property type="match status" value="1"/>
</dbReference>
<comment type="pathway">
    <text evidence="14">Amino-acid biosynthesis.</text>
</comment>
<feature type="region of interest" description="Disordered" evidence="15">
    <location>
        <begin position="1578"/>
        <end position="1598"/>
    </location>
</feature>
<evidence type="ECO:0000256" key="5">
    <source>
        <dbReference type="ARBA" id="ARBA00022630"/>
    </source>
</evidence>
<dbReference type="InterPro" id="IPR029055">
    <property type="entry name" value="Ntn_hydrolases_N"/>
</dbReference>
<evidence type="ECO:0000256" key="8">
    <source>
        <dbReference type="ARBA" id="ARBA00022962"/>
    </source>
</evidence>
<keyword evidence="6" id="KW-0288">FMN</keyword>
<dbReference type="Pfam" id="PF01493">
    <property type="entry name" value="GXGXG"/>
    <property type="match status" value="1"/>
</dbReference>
<evidence type="ECO:0000256" key="15">
    <source>
        <dbReference type="SAM" id="MobiDB-lite"/>
    </source>
</evidence>
<keyword evidence="4" id="KW-0028">Amino-acid biosynthesis</keyword>
<evidence type="ECO:0000256" key="7">
    <source>
        <dbReference type="ARBA" id="ARBA00022723"/>
    </source>
</evidence>
<evidence type="ECO:0000313" key="17">
    <source>
        <dbReference type="EMBL" id="BDI04420.1"/>
    </source>
</evidence>
<evidence type="ECO:0000256" key="11">
    <source>
        <dbReference type="ARBA" id="ARBA00023014"/>
    </source>
</evidence>
<dbReference type="CDD" id="cd02808">
    <property type="entry name" value="GltS_FMN"/>
    <property type="match status" value="1"/>
</dbReference>
<dbReference type="InterPro" id="IPR050711">
    <property type="entry name" value="ET-N_metabolism_enzyme"/>
</dbReference>
<proteinExistence type="inferred from homology"/>
<comment type="cofactor">
    <cofactor evidence="2">
        <name>[3Fe-4S] cluster</name>
        <dbReference type="ChEBI" id="CHEBI:21137"/>
    </cofactor>
</comment>
<keyword evidence="5" id="KW-0285">Flavoprotein</keyword>
<keyword evidence="10" id="KW-0408">Iron</keyword>
<keyword evidence="11" id="KW-0411">Iron-sulfur</keyword>
<dbReference type="InterPro" id="IPR006982">
    <property type="entry name" value="Glu_synth_centr_N"/>
</dbReference>
<keyword evidence="9" id="KW-0560">Oxidoreductase</keyword>
<dbReference type="PANTHER" id="PTHR11938">
    <property type="entry name" value="FAD NADPH DEHYDROGENASE/OXIDOREDUCTASE"/>
    <property type="match status" value="1"/>
</dbReference>
<evidence type="ECO:0000256" key="9">
    <source>
        <dbReference type="ARBA" id="ARBA00023002"/>
    </source>
</evidence>